<dbReference type="PANTHER" id="PTHR33085:SF88">
    <property type="entry name" value="OS08G0165000 PROTEIN"/>
    <property type="match status" value="1"/>
</dbReference>
<dbReference type="Pfam" id="PF07893">
    <property type="entry name" value="DUF1668"/>
    <property type="match status" value="1"/>
</dbReference>
<dbReference type="EMBL" id="OZ075145">
    <property type="protein sequence ID" value="CAL5047356.1"/>
    <property type="molecule type" value="Genomic_DNA"/>
</dbReference>
<gene>
    <name evidence="2" type="ORF">URODEC1_LOCUS89887</name>
</gene>
<keyword evidence="3" id="KW-1185">Reference proteome</keyword>
<name>A0ABC9E062_9POAL</name>
<protein>
    <submittedName>
        <fullName evidence="2">Uncharacterized protein</fullName>
    </submittedName>
</protein>
<evidence type="ECO:0000313" key="2">
    <source>
        <dbReference type="EMBL" id="CAL5047356.1"/>
    </source>
</evidence>
<dbReference type="AlphaFoldDB" id="A0ABC9E062"/>
<sequence length="360" mass="39588">MSLRRFVYLITEDTLLRSGRYLLRRVDMSRFFLPAKHRRDDDDPPPLVEARLPPPSMRFNAPVTGSRGPDLHFMLLDGGGTKSNMVVATGDEGLTVLIDPDLCSIRMLPALTTRKAGAVSVAVGDSLYVLDTLSCAPMERGQCFDGLIFKEHRRKNDPDDDWVCRNLRIPPYLTAYRGPARGYLSAGHATACALVGGAGVRGGPSIWVSEETLGTHAYDVATGQWSKAGDWALPFHGQARYVPEQDLWFGLAPDDDALVRAAYLAAGSPPTTPHDVWRDVAPAEWTGGRSSYLVHLGRSRFCFARLFTGRGSQGQYDEFVVFTGIEVERCGGGGGGELRVVKHRSRRYSLGAKHQVQRVI</sequence>
<accession>A0ABC9E062</accession>
<reference evidence="2" key="1">
    <citation type="submission" date="2024-10" db="EMBL/GenBank/DDBJ databases">
        <authorList>
            <person name="Ryan C."/>
        </authorList>
    </citation>
    <scope>NUCLEOTIDE SEQUENCE [LARGE SCALE GENOMIC DNA]</scope>
</reference>
<dbReference type="InterPro" id="IPR012871">
    <property type="entry name" value="DUF1668_ORYSA"/>
</dbReference>
<evidence type="ECO:0000256" key="1">
    <source>
        <dbReference type="SAM" id="MobiDB-lite"/>
    </source>
</evidence>
<evidence type="ECO:0000313" key="3">
    <source>
        <dbReference type="Proteomes" id="UP001497457"/>
    </source>
</evidence>
<dbReference type="PANTHER" id="PTHR33085">
    <property type="entry name" value="OS12G0113100 PROTEIN-RELATED"/>
    <property type="match status" value="1"/>
</dbReference>
<dbReference type="Proteomes" id="UP001497457">
    <property type="component" value="Chromosome 35b"/>
</dbReference>
<feature type="region of interest" description="Disordered" evidence="1">
    <location>
        <begin position="40"/>
        <end position="63"/>
    </location>
</feature>
<proteinExistence type="predicted"/>
<organism evidence="2 3">
    <name type="scientific">Urochloa decumbens</name>
    <dbReference type="NCBI Taxonomy" id="240449"/>
    <lineage>
        <taxon>Eukaryota</taxon>
        <taxon>Viridiplantae</taxon>
        <taxon>Streptophyta</taxon>
        <taxon>Embryophyta</taxon>
        <taxon>Tracheophyta</taxon>
        <taxon>Spermatophyta</taxon>
        <taxon>Magnoliopsida</taxon>
        <taxon>Liliopsida</taxon>
        <taxon>Poales</taxon>
        <taxon>Poaceae</taxon>
        <taxon>PACMAD clade</taxon>
        <taxon>Panicoideae</taxon>
        <taxon>Panicodae</taxon>
        <taxon>Paniceae</taxon>
        <taxon>Melinidinae</taxon>
        <taxon>Urochloa</taxon>
    </lineage>
</organism>